<sequence length="167" mass="18447">MKFFVGTKNGKKIDVFTKIITARFPEKVDVVEYPAKSEVTDTPWDEDTFKGAKNRANNSLKSSPDCDYGVGIETGLLDRYGQLIEETWCCITGKEGKVYLGYASGNVIDNEISKRIIKNNGSKILEVLDSVSSSWNPWSGNPMIRQESLTCAIKIAVSQLPDSGKIS</sequence>
<keyword evidence="8" id="KW-0464">Manganese</keyword>
<dbReference type="GO" id="GO:0000166">
    <property type="term" value="F:nucleotide binding"/>
    <property type="evidence" value="ECO:0007669"/>
    <property type="project" value="UniProtKB-KW"/>
</dbReference>
<comment type="cofactor">
    <cofactor evidence="2">
        <name>Mg(2+)</name>
        <dbReference type="ChEBI" id="CHEBI:18420"/>
    </cofactor>
</comment>
<evidence type="ECO:0000256" key="11">
    <source>
        <dbReference type="ARBA" id="ARBA00048781"/>
    </source>
</evidence>
<dbReference type="GO" id="GO:0046872">
    <property type="term" value="F:metal ion binding"/>
    <property type="evidence" value="ECO:0007669"/>
    <property type="project" value="UniProtKB-KW"/>
</dbReference>
<dbReference type="GO" id="GO:0103023">
    <property type="term" value="F:ITPase activity"/>
    <property type="evidence" value="ECO:0007669"/>
    <property type="project" value="UniProtKB-EC"/>
</dbReference>
<dbReference type="InterPro" id="IPR026533">
    <property type="entry name" value="NTPase/PRRC1"/>
</dbReference>
<evidence type="ECO:0000313" key="14">
    <source>
        <dbReference type="Proteomes" id="UP000034502"/>
    </source>
</evidence>
<evidence type="ECO:0000313" key="13">
    <source>
        <dbReference type="EMBL" id="KKU62839.1"/>
    </source>
</evidence>
<name>A0A0G1RZX6_9BACT</name>
<evidence type="ECO:0000256" key="6">
    <source>
        <dbReference type="ARBA" id="ARBA00022842"/>
    </source>
</evidence>
<dbReference type="InterPro" id="IPR050299">
    <property type="entry name" value="YjjX_NTPase"/>
</dbReference>
<evidence type="ECO:0000256" key="7">
    <source>
        <dbReference type="ARBA" id="ARBA00023080"/>
    </source>
</evidence>
<comment type="catalytic activity">
    <reaction evidence="11">
        <text>XTP + H2O = XDP + phosphate + H(+)</text>
        <dbReference type="Rhea" id="RHEA:28406"/>
        <dbReference type="ChEBI" id="CHEBI:15377"/>
        <dbReference type="ChEBI" id="CHEBI:15378"/>
        <dbReference type="ChEBI" id="CHEBI:43474"/>
        <dbReference type="ChEBI" id="CHEBI:59884"/>
        <dbReference type="ChEBI" id="CHEBI:61314"/>
        <dbReference type="EC" id="3.6.1.73"/>
    </reaction>
</comment>
<comment type="cofactor">
    <cofactor evidence="1">
        <name>Mn(2+)</name>
        <dbReference type="ChEBI" id="CHEBI:29035"/>
    </cofactor>
</comment>
<protein>
    <recommendedName>
        <fullName evidence="9">inosine/xanthosine triphosphatase</fullName>
        <ecNumber evidence="9">3.6.1.73</ecNumber>
    </recommendedName>
</protein>
<dbReference type="AlphaFoldDB" id="A0A0G1RZX6"/>
<proteinExistence type="predicted"/>
<dbReference type="PANTHER" id="PTHR34699:SF2">
    <property type="entry name" value="NON-CANONICAL PURINE NTP PHOSPHATASE_PRRC1 DOMAIN-CONTAINING PROTEIN"/>
    <property type="match status" value="1"/>
</dbReference>
<evidence type="ECO:0000256" key="1">
    <source>
        <dbReference type="ARBA" id="ARBA00001936"/>
    </source>
</evidence>
<dbReference type="Proteomes" id="UP000034502">
    <property type="component" value="Unassembled WGS sequence"/>
</dbReference>
<gene>
    <name evidence="13" type="ORF">UX86_C0042G0010</name>
</gene>
<dbReference type="InterPro" id="IPR029001">
    <property type="entry name" value="ITPase-like_fam"/>
</dbReference>
<comment type="caution">
    <text evidence="13">The sequence shown here is derived from an EMBL/GenBank/DDBJ whole genome shotgun (WGS) entry which is preliminary data.</text>
</comment>
<keyword evidence="4" id="KW-0547">Nucleotide-binding</keyword>
<evidence type="ECO:0000259" key="12">
    <source>
        <dbReference type="Pfam" id="PF01931"/>
    </source>
</evidence>
<accession>A0A0G1RZX6</accession>
<comment type="catalytic activity">
    <reaction evidence="10">
        <text>ITP + H2O = IDP + phosphate + H(+)</text>
        <dbReference type="Rhea" id="RHEA:28330"/>
        <dbReference type="ChEBI" id="CHEBI:15377"/>
        <dbReference type="ChEBI" id="CHEBI:15378"/>
        <dbReference type="ChEBI" id="CHEBI:43474"/>
        <dbReference type="ChEBI" id="CHEBI:58280"/>
        <dbReference type="ChEBI" id="CHEBI:61402"/>
        <dbReference type="EC" id="3.6.1.73"/>
    </reaction>
</comment>
<keyword evidence="3" id="KW-0479">Metal-binding</keyword>
<evidence type="ECO:0000256" key="8">
    <source>
        <dbReference type="ARBA" id="ARBA00023211"/>
    </source>
</evidence>
<dbReference type="Gene3D" id="3.90.950.10">
    <property type="match status" value="1"/>
</dbReference>
<feature type="domain" description="Non-canonical purine NTP phosphatase/PRRC1" evidence="12">
    <location>
        <begin position="6"/>
        <end position="133"/>
    </location>
</feature>
<evidence type="ECO:0000256" key="2">
    <source>
        <dbReference type="ARBA" id="ARBA00001946"/>
    </source>
</evidence>
<dbReference type="GO" id="GO:0006772">
    <property type="term" value="P:thiamine metabolic process"/>
    <property type="evidence" value="ECO:0007669"/>
    <property type="project" value="TreeGrafter"/>
</dbReference>
<evidence type="ECO:0000256" key="3">
    <source>
        <dbReference type="ARBA" id="ARBA00022723"/>
    </source>
</evidence>
<dbReference type="GO" id="GO:0009117">
    <property type="term" value="P:nucleotide metabolic process"/>
    <property type="evidence" value="ECO:0007669"/>
    <property type="project" value="UniProtKB-KW"/>
</dbReference>
<keyword evidence="5" id="KW-0378">Hydrolase</keyword>
<evidence type="ECO:0000256" key="4">
    <source>
        <dbReference type="ARBA" id="ARBA00022741"/>
    </source>
</evidence>
<dbReference type="Pfam" id="PF01931">
    <property type="entry name" value="NTPase_I-T"/>
    <property type="match status" value="1"/>
</dbReference>
<evidence type="ECO:0000256" key="10">
    <source>
        <dbReference type="ARBA" id="ARBA00048174"/>
    </source>
</evidence>
<keyword evidence="7" id="KW-0546">Nucleotide metabolism</keyword>
<dbReference type="STRING" id="1618364.UX86_C0042G0010"/>
<evidence type="ECO:0000256" key="9">
    <source>
        <dbReference type="ARBA" id="ARBA00038901"/>
    </source>
</evidence>
<dbReference type="EMBL" id="LCNU01000042">
    <property type="protein sequence ID" value="KKU62839.1"/>
    <property type="molecule type" value="Genomic_DNA"/>
</dbReference>
<dbReference type="PANTHER" id="PTHR34699">
    <property type="match status" value="1"/>
</dbReference>
<evidence type="ECO:0000256" key="5">
    <source>
        <dbReference type="ARBA" id="ARBA00022801"/>
    </source>
</evidence>
<organism evidence="13 14">
    <name type="scientific">Candidatus Amesbacteria bacterium GW2011_GWC1_47_15</name>
    <dbReference type="NCBI Taxonomy" id="1618364"/>
    <lineage>
        <taxon>Bacteria</taxon>
        <taxon>Candidatus Amesiibacteriota</taxon>
    </lineage>
</organism>
<keyword evidence="6" id="KW-0460">Magnesium</keyword>
<dbReference type="EC" id="3.6.1.73" evidence="9"/>
<reference evidence="13 14" key="1">
    <citation type="journal article" date="2015" name="Nature">
        <title>rRNA introns, odd ribosomes, and small enigmatic genomes across a large radiation of phyla.</title>
        <authorList>
            <person name="Brown C.T."/>
            <person name="Hug L.A."/>
            <person name="Thomas B.C."/>
            <person name="Sharon I."/>
            <person name="Castelle C.J."/>
            <person name="Singh A."/>
            <person name="Wilkins M.J."/>
            <person name="Williams K.H."/>
            <person name="Banfield J.F."/>
        </authorList>
    </citation>
    <scope>NUCLEOTIDE SEQUENCE [LARGE SCALE GENOMIC DNA]</scope>
</reference>
<dbReference type="SUPFAM" id="SSF52972">
    <property type="entry name" value="ITPase-like"/>
    <property type="match status" value="1"/>
</dbReference>